<comment type="caution">
    <text evidence="2">The sequence shown here is derived from an EMBL/GenBank/DDBJ whole genome shotgun (WGS) entry which is preliminary data.</text>
</comment>
<accession>A0A7C6Z520</accession>
<proteinExistence type="predicted"/>
<gene>
    <name evidence="2" type="ORF">GX523_11730</name>
</gene>
<evidence type="ECO:0000313" key="2">
    <source>
        <dbReference type="EMBL" id="HHY27389.1"/>
    </source>
</evidence>
<protein>
    <recommendedName>
        <fullName evidence="4">Secreted protein with C-terminal beta-propeller domain</fullName>
    </recommendedName>
</protein>
<dbReference type="InterPro" id="IPR019198">
    <property type="entry name" value="Beta_propeller_containing"/>
</dbReference>
<dbReference type="Proteomes" id="UP000553059">
    <property type="component" value="Unassembled WGS sequence"/>
</dbReference>
<name>A0A7C6Z520_9FIRM</name>
<reference evidence="2 3" key="1">
    <citation type="journal article" date="2020" name="Biotechnol. Biofuels">
        <title>New insights from the biogas microbiome by comprehensive genome-resolved metagenomics of nearly 1600 species originating from multiple anaerobic digesters.</title>
        <authorList>
            <person name="Campanaro S."/>
            <person name="Treu L."/>
            <person name="Rodriguez-R L.M."/>
            <person name="Kovalovszki A."/>
            <person name="Ziels R.M."/>
            <person name="Maus I."/>
            <person name="Zhu X."/>
            <person name="Kougias P.G."/>
            <person name="Basile A."/>
            <person name="Luo G."/>
            <person name="Schluter A."/>
            <person name="Konstantinidis K.T."/>
            <person name="Angelidaki I."/>
        </authorList>
    </citation>
    <scope>NUCLEOTIDE SEQUENCE [LARGE SCALE GENOMIC DNA]</scope>
    <source>
        <strain evidence="2">AS05jafATM_4</strain>
    </source>
</reference>
<evidence type="ECO:0000313" key="3">
    <source>
        <dbReference type="Proteomes" id="UP000553059"/>
    </source>
</evidence>
<feature type="region of interest" description="Disordered" evidence="1">
    <location>
        <begin position="87"/>
        <end position="106"/>
    </location>
</feature>
<evidence type="ECO:0008006" key="4">
    <source>
        <dbReference type="Google" id="ProtNLM"/>
    </source>
</evidence>
<evidence type="ECO:0000256" key="1">
    <source>
        <dbReference type="SAM" id="MobiDB-lite"/>
    </source>
</evidence>
<dbReference type="EMBL" id="DUTF01000254">
    <property type="protein sequence ID" value="HHY27389.1"/>
    <property type="molecule type" value="Genomic_DNA"/>
</dbReference>
<dbReference type="Pfam" id="PF09826">
    <property type="entry name" value="Beta_propel"/>
    <property type="match status" value="1"/>
</dbReference>
<dbReference type="AlphaFoldDB" id="A0A7C6Z520"/>
<organism evidence="2 3">
    <name type="scientific">Desulfitobacterium dehalogenans</name>
    <dbReference type="NCBI Taxonomy" id="36854"/>
    <lineage>
        <taxon>Bacteria</taxon>
        <taxon>Bacillati</taxon>
        <taxon>Bacillota</taxon>
        <taxon>Clostridia</taxon>
        <taxon>Eubacteriales</taxon>
        <taxon>Desulfitobacteriaceae</taxon>
        <taxon>Desulfitobacterium</taxon>
    </lineage>
</organism>
<sequence length="688" mass="77267">MKGQKIGLALAMVCLITVLGWNTYLETTIAASDDRKAEKEIQQEIQVEPLPLVGSFDNFKKLMAEAESNTRTIKMYSGRDTVAAESVLNGDDGGRAGSADQNSKQNYSGTNVQVWGVDEADTVKTDGEYIYKITDNQLIVAKAYPVEEMEVVSALQYDGEVYPLEMYVDEQYLTVILNQSYYHGREIYPSPVSSFENSVKVLVYDLADRSNLKQVREIELDGNYLSSRKIGPILYLVNNKYIPLYRLQEQPEALTTPGYRDSLEGGEMKRIGYEEICYFPGSPQPNYLLIAGIDLENLSAKKMELKTYLGAGESIYSSLENLYVAVPEYKYDQDRPLPEPADTAVSDTPALSRMIAVMPAEVNTRVYKFNLQNSETKYLGMSSVPGNILNQFSMDEHNGYFRIATTLQKFSIRTGEAELTNNLYILDQNMNQAGKIESIAPGERIYSVRFMGDRGYMVTFKTVDPLFVLDLKDPNHPAILGELKIPGYSNYLHPYDENHIIGFGKEAVEVEEPHWSGEGTVKNAYYLGMKVALFDVSDVNNPKEKFKVEIGDRGTESELFWNHKALLFDKEKGILAFPVTVCDVDPAIVNKDDYLAQKDPRLAHGQPVFQGAFVYNLSALEGFTLKGMITHHPPGAVANLQYTGRYDYNRDISRILYIGDTLYTLSNGYLKANDLNTLEEQGGIEILN</sequence>